<dbReference type="CDD" id="cd06225">
    <property type="entry name" value="HAMP"/>
    <property type="match status" value="1"/>
</dbReference>
<keyword evidence="5" id="KW-0808">Transferase</keyword>
<dbReference type="SUPFAM" id="SSF55785">
    <property type="entry name" value="PYP-like sensor domain (PAS domain)"/>
    <property type="match status" value="1"/>
</dbReference>
<evidence type="ECO:0000259" key="8">
    <source>
        <dbReference type="PROSITE" id="PS50109"/>
    </source>
</evidence>
<evidence type="ECO:0000313" key="12">
    <source>
        <dbReference type="Proteomes" id="UP000295793"/>
    </source>
</evidence>
<dbReference type="PANTHER" id="PTHR43065">
    <property type="entry name" value="SENSOR HISTIDINE KINASE"/>
    <property type="match status" value="1"/>
</dbReference>
<dbReference type="Gene3D" id="1.10.287.130">
    <property type="match status" value="1"/>
</dbReference>
<evidence type="ECO:0000259" key="9">
    <source>
        <dbReference type="PROSITE" id="PS50112"/>
    </source>
</evidence>
<dbReference type="OrthoDB" id="1931120at2"/>
<feature type="domain" description="Histidine kinase" evidence="8">
    <location>
        <begin position="295"/>
        <end position="544"/>
    </location>
</feature>
<comment type="subcellular location">
    <subcellularLocation>
        <location evidence="2">Membrane</location>
    </subcellularLocation>
</comment>
<dbReference type="PRINTS" id="PR00344">
    <property type="entry name" value="BCTRLSENSOR"/>
</dbReference>
<evidence type="ECO:0000259" key="10">
    <source>
        <dbReference type="PROSITE" id="PS50885"/>
    </source>
</evidence>
<keyword evidence="7" id="KW-0812">Transmembrane</keyword>
<dbReference type="InterPro" id="IPR003660">
    <property type="entry name" value="HAMP_dom"/>
</dbReference>
<dbReference type="GO" id="GO:0016020">
    <property type="term" value="C:membrane"/>
    <property type="evidence" value="ECO:0007669"/>
    <property type="project" value="UniProtKB-SubCell"/>
</dbReference>
<dbReference type="InterPro" id="IPR005467">
    <property type="entry name" value="His_kinase_dom"/>
</dbReference>
<feature type="domain" description="HAMP" evidence="10">
    <location>
        <begin position="61"/>
        <end position="114"/>
    </location>
</feature>
<comment type="catalytic activity">
    <reaction evidence="1">
        <text>ATP + protein L-histidine = ADP + protein N-phospho-L-histidine.</text>
        <dbReference type="EC" id="2.7.13.3"/>
    </reaction>
</comment>
<dbReference type="CDD" id="cd00082">
    <property type="entry name" value="HisKA"/>
    <property type="match status" value="1"/>
</dbReference>
<feature type="transmembrane region" description="Helical" evidence="7">
    <location>
        <begin position="38"/>
        <end position="60"/>
    </location>
</feature>
<dbReference type="SUPFAM" id="SSF55874">
    <property type="entry name" value="ATPase domain of HSP90 chaperone/DNA topoisomerase II/histidine kinase"/>
    <property type="match status" value="1"/>
</dbReference>
<accession>A0A4R3I7F1</accession>
<dbReference type="InterPro" id="IPR003594">
    <property type="entry name" value="HATPase_dom"/>
</dbReference>
<dbReference type="InterPro" id="IPR035965">
    <property type="entry name" value="PAS-like_dom_sf"/>
</dbReference>
<evidence type="ECO:0000256" key="2">
    <source>
        <dbReference type="ARBA" id="ARBA00004370"/>
    </source>
</evidence>
<dbReference type="PROSITE" id="PS50885">
    <property type="entry name" value="HAMP"/>
    <property type="match status" value="1"/>
</dbReference>
<feature type="domain" description="PAS" evidence="9">
    <location>
        <begin position="161"/>
        <end position="208"/>
    </location>
</feature>
<keyword evidence="4" id="KW-0597">Phosphoprotein</keyword>
<dbReference type="NCBIfam" id="TIGR00229">
    <property type="entry name" value="sensory_box"/>
    <property type="match status" value="1"/>
</dbReference>
<dbReference type="InterPro" id="IPR003661">
    <property type="entry name" value="HisK_dim/P_dom"/>
</dbReference>
<dbReference type="SMART" id="SM00304">
    <property type="entry name" value="HAMP"/>
    <property type="match status" value="1"/>
</dbReference>
<sequence>MIKFTSLSQKFLFGYILAIASLILHFIIIGQAKNLTMLATTIGSIVVISTIFFILHLYLYRNFIKPIHHLIQVTKDHTANTHSKLRARKISDDELGDLVDTFNEMINQIQLREEIIISERDRVAIALEQADNYAEVTQSTNKKLELEVQVRKGIEAELTEVQQFLNSVINSNPSALIAIDENLTIKLWNFAASQLGGIEAKQASGKNLNEALPILNDHIDWIRKVWDANATRLIRKAEVHLNDRTRSLELIVYPLRNTRQLAAVIRIDDVTEKIKMEEAIVQSEKIMSLGGMAAGMAHEINNPISAIVQNVQNIQRRIRTDLEANQELAREIGIHLDQLNAYLDQRKITGFLKNISDSGLRASQLVANMLQFSRANDLSLQPCRVVEVLEKAISIASTNDLMHDFKDTISLNFDQNFKDPDAYVRGVFTELEQVILNLIKNSTHAIHQRKLTLNDIDEGVIRIHQFTRDDRCFIQVTDNGIGMSAETRRHVFEPFFTTKDVGAGTGLGMSVSYFIVTSHHKGTMHVDSELGHGATFEIALPLLKD</sequence>
<evidence type="ECO:0000256" key="6">
    <source>
        <dbReference type="ARBA" id="ARBA00022777"/>
    </source>
</evidence>
<dbReference type="Gene3D" id="3.30.565.10">
    <property type="entry name" value="Histidine kinase-like ATPase, C-terminal domain"/>
    <property type="match status" value="1"/>
</dbReference>
<keyword evidence="7" id="KW-1133">Transmembrane helix</keyword>
<dbReference type="InterPro" id="IPR036097">
    <property type="entry name" value="HisK_dim/P_sf"/>
</dbReference>
<comment type="caution">
    <text evidence="11">The sequence shown here is derived from an EMBL/GenBank/DDBJ whole genome shotgun (WGS) entry which is preliminary data.</text>
</comment>
<dbReference type="SUPFAM" id="SSF47384">
    <property type="entry name" value="Homodimeric domain of signal transducing histidine kinase"/>
    <property type="match status" value="1"/>
</dbReference>
<dbReference type="AlphaFoldDB" id="A0A4R3I7F1"/>
<dbReference type="SMART" id="SM00387">
    <property type="entry name" value="HATPase_c"/>
    <property type="match status" value="1"/>
</dbReference>
<dbReference type="PANTHER" id="PTHR43065:SF42">
    <property type="entry name" value="TWO-COMPONENT SENSOR PPRA"/>
    <property type="match status" value="1"/>
</dbReference>
<evidence type="ECO:0000256" key="4">
    <source>
        <dbReference type="ARBA" id="ARBA00022553"/>
    </source>
</evidence>
<dbReference type="Pfam" id="PF02518">
    <property type="entry name" value="HATPase_c"/>
    <property type="match status" value="1"/>
</dbReference>
<dbReference type="GO" id="GO:0000155">
    <property type="term" value="F:phosphorelay sensor kinase activity"/>
    <property type="evidence" value="ECO:0007669"/>
    <property type="project" value="InterPro"/>
</dbReference>
<keyword evidence="6" id="KW-0418">Kinase</keyword>
<proteinExistence type="predicted"/>
<dbReference type="Proteomes" id="UP000295793">
    <property type="component" value="Unassembled WGS sequence"/>
</dbReference>
<dbReference type="SMART" id="SM00388">
    <property type="entry name" value="HisKA"/>
    <property type="match status" value="1"/>
</dbReference>
<dbReference type="EC" id="2.7.13.3" evidence="3"/>
<dbReference type="Pfam" id="PF00512">
    <property type="entry name" value="HisKA"/>
    <property type="match status" value="1"/>
</dbReference>
<dbReference type="InterPro" id="IPR000014">
    <property type="entry name" value="PAS"/>
</dbReference>
<evidence type="ECO:0000256" key="7">
    <source>
        <dbReference type="SAM" id="Phobius"/>
    </source>
</evidence>
<dbReference type="Pfam" id="PF00672">
    <property type="entry name" value="HAMP"/>
    <property type="match status" value="1"/>
</dbReference>
<dbReference type="InterPro" id="IPR036890">
    <property type="entry name" value="HATPase_C_sf"/>
</dbReference>
<evidence type="ECO:0000256" key="1">
    <source>
        <dbReference type="ARBA" id="ARBA00000085"/>
    </source>
</evidence>
<protein>
    <recommendedName>
        <fullName evidence="3">histidine kinase</fullName>
        <ecNumber evidence="3">2.7.13.3</ecNumber>
    </recommendedName>
</protein>
<dbReference type="Gene3D" id="3.30.450.20">
    <property type="entry name" value="PAS domain"/>
    <property type="match status" value="1"/>
</dbReference>
<dbReference type="EMBL" id="SLZR01000004">
    <property type="protein sequence ID" value="TCS42085.1"/>
    <property type="molecule type" value="Genomic_DNA"/>
</dbReference>
<name>A0A4R3I7F1_9GAMM</name>
<dbReference type="RefSeq" id="WP_132700892.1">
    <property type="nucleotide sequence ID" value="NZ_SLZR01000004.1"/>
</dbReference>
<evidence type="ECO:0000256" key="3">
    <source>
        <dbReference type="ARBA" id="ARBA00012438"/>
    </source>
</evidence>
<dbReference type="InterPro" id="IPR013656">
    <property type="entry name" value="PAS_4"/>
</dbReference>
<dbReference type="PROSITE" id="PS50112">
    <property type="entry name" value="PAS"/>
    <property type="match status" value="1"/>
</dbReference>
<dbReference type="Pfam" id="PF08448">
    <property type="entry name" value="PAS_4"/>
    <property type="match status" value="1"/>
</dbReference>
<gene>
    <name evidence="11" type="ORF">BCF53_104190</name>
</gene>
<feature type="transmembrane region" description="Helical" evidence="7">
    <location>
        <begin position="12"/>
        <end position="32"/>
    </location>
</feature>
<dbReference type="InterPro" id="IPR004358">
    <property type="entry name" value="Sig_transdc_His_kin-like_C"/>
</dbReference>
<keyword evidence="7" id="KW-0472">Membrane</keyword>
<dbReference type="PROSITE" id="PS50109">
    <property type="entry name" value="HIS_KIN"/>
    <property type="match status" value="1"/>
</dbReference>
<evidence type="ECO:0000313" key="11">
    <source>
        <dbReference type="EMBL" id="TCS42085.1"/>
    </source>
</evidence>
<keyword evidence="12" id="KW-1185">Reference proteome</keyword>
<evidence type="ECO:0000256" key="5">
    <source>
        <dbReference type="ARBA" id="ARBA00022679"/>
    </source>
</evidence>
<reference evidence="11 12" key="1">
    <citation type="submission" date="2019-03" db="EMBL/GenBank/DDBJ databases">
        <title>Genomic Encyclopedia of Archaeal and Bacterial Type Strains, Phase II (KMG-II): from individual species to whole genera.</title>
        <authorList>
            <person name="Goeker M."/>
        </authorList>
    </citation>
    <scope>NUCLEOTIDE SEQUENCE [LARGE SCALE GENOMIC DNA]</scope>
    <source>
        <strain evidence="11 12">DSM 15388</strain>
    </source>
</reference>
<dbReference type="Gene3D" id="6.10.340.10">
    <property type="match status" value="1"/>
</dbReference>
<organism evidence="11 12">
    <name type="scientific">Reinekea marinisedimentorum</name>
    <dbReference type="NCBI Taxonomy" id="230495"/>
    <lineage>
        <taxon>Bacteria</taxon>
        <taxon>Pseudomonadati</taxon>
        <taxon>Pseudomonadota</taxon>
        <taxon>Gammaproteobacteria</taxon>
        <taxon>Oceanospirillales</taxon>
        <taxon>Saccharospirillaceae</taxon>
        <taxon>Reinekea</taxon>
    </lineage>
</organism>